<sequence>MAQQTGLDAGRQCVIYIVGKGENRMYVDELKKIIDPDRVTINPTMLEQHSKDESYHPPCLPDAVVFPKTTEEVSRIAAWANEHCVPIIPFGVASGMEGQIIPQKGGISLDFQLMNRVLEVKPQDFLVRVQPGVTRMQLNKELKKYGLFFSVDPGADATIGGMAATNASGTTSVRYGIMRDQVRDMEVVLADGRIIHTGSMAAKSSSGYHLNGLFVGSEGTLGIFTELTLRLYGIPEASVTARASFPTVTDAVEAACTVMAAAIPVARMELVDSRSIQQVNSYKGTDYPERSTLFFEFHGNEAGLAHDLAFAQEIVREHGCDDFVSETDSLRQAALWEARHHLAYAFLHSYPGKKAMSTDVCLPLSELAGAIGHAREIIEQSGMVGGIVGHVGDGNFHSLLMVRPDDPTDVEQAESINAQIVSYALSRGGTCTGEHGVGLGKAKYQRTEHGPALDVMYAMKRMLDPNHILNPGKIFIF</sequence>
<evidence type="ECO:0000256" key="7">
    <source>
        <dbReference type="ARBA" id="ARBA00038897"/>
    </source>
</evidence>
<feature type="domain" description="FAD-binding PCMH-type" evidence="8">
    <location>
        <begin position="57"/>
        <end position="234"/>
    </location>
</feature>
<evidence type="ECO:0000256" key="1">
    <source>
        <dbReference type="ARBA" id="ARBA00001974"/>
    </source>
</evidence>
<dbReference type="Proteomes" id="UP000016511">
    <property type="component" value="Unassembled WGS sequence"/>
</dbReference>
<dbReference type="PANTHER" id="PTHR11748">
    <property type="entry name" value="D-LACTATE DEHYDROGENASE"/>
    <property type="match status" value="1"/>
</dbReference>
<reference evidence="9 10" key="1">
    <citation type="submission" date="2013-08" db="EMBL/GenBank/DDBJ databases">
        <authorList>
            <person name="Weinstock G."/>
            <person name="Sodergren E."/>
            <person name="Wylie T."/>
            <person name="Fulton L."/>
            <person name="Fulton R."/>
            <person name="Fronick C."/>
            <person name="O'Laughlin M."/>
            <person name="Godfrey J."/>
            <person name="Miner T."/>
            <person name="Herter B."/>
            <person name="Appelbaum E."/>
            <person name="Cordes M."/>
            <person name="Lek S."/>
            <person name="Wollam A."/>
            <person name="Pepin K.H."/>
            <person name="Palsikar V.B."/>
            <person name="Mitreva M."/>
            <person name="Wilson R.K."/>
        </authorList>
    </citation>
    <scope>NUCLEOTIDE SEQUENCE [LARGE SCALE GENOMIC DNA]</scope>
    <source>
        <strain evidence="9 10">ATCC 12856</strain>
    </source>
</reference>
<dbReference type="InterPro" id="IPR036318">
    <property type="entry name" value="FAD-bd_PCMH-like_sf"/>
</dbReference>
<dbReference type="FunFam" id="1.10.45.10:FF:000001">
    <property type="entry name" value="D-lactate dehydrogenase mitochondrial"/>
    <property type="match status" value="1"/>
</dbReference>
<proteinExistence type="inferred from homology"/>
<evidence type="ECO:0000256" key="2">
    <source>
        <dbReference type="ARBA" id="ARBA00008000"/>
    </source>
</evidence>
<keyword evidence="6" id="KW-0560">Oxidoreductase</keyword>
<dbReference type="SUPFAM" id="SSF56176">
    <property type="entry name" value="FAD-binding/transporter-associated domain-like"/>
    <property type="match status" value="1"/>
</dbReference>
<dbReference type="InterPro" id="IPR004113">
    <property type="entry name" value="FAD-bd_oxidored_4_C"/>
</dbReference>
<evidence type="ECO:0000313" key="9">
    <source>
        <dbReference type="EMBL" id="ERI10595.1"/>
    </source>
</evidence>
<name>U1X6J4_ANEAE</name>
<dbReference type="InterPro" id="IPR016164">
    <property type="entry name" value="FAD-linked_Oxase-like_C"/>
</dbReference>
<dbReference type="FunFam" id="3.30.70.2740:FF:000001">
    <property type="entry name" value="D-lactate dehydrogenase mitochondrial"/>
    <property type="match status" value="1"/>
</dbReference>
<keyword evidence="4" id="KW-0274">FAD</keyword>
<dbReference type="Gene3D" id="3.30.70.2740">
    <property type="match status" value="1"/>
</dbReference>
<dbReference type="EMBL" id="AWSJ01000089">
    <property type="protein sequence ID" value="ERI10595.1"/>
    <property type="molecule type" value="Genomic_DNA"/>
</dbReference>
<evidence type="ECO:0000259" key="8">
    <source>
        <dbReference type="PROSITE" id="PS51387"/>
    </source>
</evidence>
<gene>
    <name evidence="9" type="ORF">HMPREF0083_01298</name>
</gene>
<comment type="caution">
    <text evidence="9">The sequence shown here is derived from an EMBL/GenBank/DDBJ whole genome shotgun (WGS) entry which is preliminary data.</text>
</comment>
<organism evidence="9 10">
    <name type="scientific">Aneurinibacillus aneurinilyticus ATCC 12856</name>
    <dbReference type="NCBI Taxonomy" id="649747"/>
    <lineage>
        <taxon>Bacteria</taxon>
        <taxon>Bacillati</taxon>
        <taxon>Bacillota</taxon>
        <taxon>Bacilli</taxon>
        <taxon>Bacillales</taxon>
        <taxon>Paenibacillaceae</taxon>
        <taxon>Aneurinibacillus group</taxon>
        <taxon>Aneurinibacillus</taxon>
    </lineage>
</organism>
<dbReference type="EC" id="1.1.2.4" evidence="7"/>
<evidence type="ECO:0000313" key="10">
    <source>
        <dbReference type="Proteomes" id="UP000016511"/>
    </source>
</evidence>
<evidence type="ECO:0000256" key="4">
    <source>
        <dbReference type="ARBA" id="ARBA00022827"/>
    </source>
</evidence>
<dbReference type="STRING" id="649747.HMPREF0083_01298"/>
<evidence type="ECO:0000256" key="5">
    <source>
        <dbReference type="ARBA" id="ARBA00022946"/>
    </source>
</evidence>
<keyword evidence="10" id="KW-1185">Reference proteome</keyword>
<dbReference type="GO" id="GO:0071949">
    <property type="term" value="F:FAD binding"/>
    <property type="evidence" value="ECO:0007669"/>
    <property type="project" value="InterPro"/>
</dbReference>
<dbReference type="InterPro" id="IPR016169">
    <property type="entry name" value="FAD-bd_PCMH_sub2"/>
</dbReference>
<dbReference type="PATRIC" id="fig|649747.3.peg.1173"/>
<evidence type="ECO:0000256" key="3">
    <source>
        <dbReference type="ARBA" id="ARBA00022630"/>
    </source>
</evidence>
<dbReference type="PANTHER" id="PTHR11748:SF111">
    <property type="entry name" value="D-LACTATE DEHYDROGENASE, MITOCHONDRIAL-RELATED"/>
    <property type="match status" value="1"/>
</dbReference>
<keyword evidence="5" id="KW-0809">Transit peptide</keyword>
<comment type="cofactor">
    <cofactor evidence="1">
        <name>FAD</name>
        <dbReference type="ChEBI" id="CHEBI:57692"/>
    </cofactor>
</comment>
<dbReference type="GO" id="GO:0004458">
    <property type="term" value="F:D-lactate dehydrogenase (cytochrome) activity"/>
    <property type="evidence" value="ECO:0007669"/>
    <property type="project" value="UniProtKB-EC"/>
</dbReference>
<dbReference type="eggNOG" id="COG0277">
    <property type="taxonomic scope" value="Bacteria"/>
</dbReference>
<dbReference type="HOGENOM" id="CLU_017779_3_0_9"/>
<accession>U1X6J4</accession>
<dbReference type="InterPro" id="IPR016166">
    <property type="entry name" value="FAD-bd_PCMH"/>
</dbReference>
<dbReference type="GO" id="GO:1903457">
    <property type="term" value="P:lactate catabolic process"/>
    <property type="evidence" value="ECO:0007669"/>
    <property type="project" value="TreeGrafter"/>
</dbReference>
<dbReference type="SUPFAM" id="SSF55103">
    <property type="entry name" value="FAD-linked oxidases, C-terminal domain"/>
    <property type="match status" value="1"/>
</dbReference>
<dbReference type="FunFam" id="3.30.465.10:FF:000016">
    <property type="entry name" value="probable D-lactate dehydrogenase, mitochondrial"/>
    <property type="match status" value="1"/>
</dbReference>
<dbReference type="PROSITE" id="PS51387">
    <property type="entry name" value="FAD_PCMH"/>
    <property type="match status" value="1"/>
</dbReference>
<dbReference type="Pfam" id="PF01565">
    <property type="entry name" value="FAD_binding_4"/>
    <property type="match status" value="1"/>
</dbReference>
<dbReference type="InterPro" id="IPR016171">
    <property type="entry name" value="Vanillyl_alc_oxidase_C-sub2"/>
</dbReference>
<keyword evidence="3" id="KW-0285">Flavoprotein</keyword>
<dbReference type="GO" id="GO:0008720">
    <property type="term" value="F:D-lactate dehydrogenase (NAD+) activity"/>
    <property type="evidence" value="ECO:0007669"/>
    <property type="project" value="TreeGrafter"/>
</dbReference>
<protein>
    <recommendedName>
        <fullName evidence="7">D-lactate dehydrogenase (cytochrome)</fullName>
        <ecNumber evidence="7">1.1.2.4</ecNumber>
    </recommendedName>
</protein>
<dbReference type="InterPro" id="IPR006094">
    <property type="entry name" value="Oxid_FAD_bind_N"/>
</dbReference>
<dbReference type="AlphaFoldDB" id="U1X6J4"/>
<dbReference type="Pfam" id="PF02913">
    <property type="entry name" value="FAD-oxidase_C"/>
    <property type="match status" value="1"/>
</dbReference>
<dbReference type="Gene3D" id="1.10.45.10">
    <property type="entry name" value="Vanillyl-alcohol Oxidase, Chain A, domain 4"/>
    <property type="match status" value="1"/>
</dbReference>
<dbReference type="Gene3D" id="3.30.465.10">
    <property type="match status" value="1"/>
</dbReference>
<evidence type="ECO:0000256" key="6">
    <source>
        <dbReference type="ARBA" id="ARBA00023002"/>
    </source>
</evidence>
<comment type="similarity">
    <text evidence="2">Belongs to the FAD-binding oxidoreductase/transferase type 4 family.</text>
</comment>